<dbReference type="SUPFAM" id="SSF56349">
    <property type="entry name" value="DNA breaking-rejoining enzymes"/>
    <property type="match status" value="1"/>
</dbReference>
<evidence type="ECO:0000313" key="4">
    <source>
        <dbReference type="Proteomes" id="UP000192273"/>
    </source>
</evidence>
<dbReference type="PROSITE" id="PS51898">
    <property type="entry name" value="TYR_RECOMBINASE"/>
    <property type="match status" value="1"/>
</dbReference>
<keyword evidence="1" id="KW-0233">DNA recombination</keyword>
<dbReference type="AlphaFoldDB" id="A0A1V0RUB1"/>
<proteinExistence type="predicted"/>
<dbReference type="InterPro" id="IPR002104">
    <property type="entry name" value="Integrase_catalytic"/>
</dbReference>
<evidence type="ECO:0000313" key="3">
    <source>
        <dbReference type="EMBL" id="ARE85370.1"/>
    </source>
</evidence>
<dbReference type="GO" id="GO:0006310">
    <property type="term" value="P:DNA recombination"/>
    <property type="evidence" value="ECO:0007669"/>
    <property type="project" value="UniProtKB-KW"/>
</dbReference>
<evidence type="ECO:0000259" key="2">
    <source>
        <dbReference type="PROSITE" id="PS51898"/>
    </source>
</evidence>
<name>A0A1V0RUB1_9RHOB</name>
<organism evidence="3 4">
    <name type="scientific">Roseovarius mucosus</name>
    <dbReference type="NCBI Taxonomy" id="215743"/>
    <lineage>
        <taxon>Bacteria</taxon>
        <taxon>Pseudomonadati</taxon>
        <taxon>Pseudomonadota</taxon>
        <taxon>Alphaproteobacteria</taxon>
        <taxon>Rhodobacterales</taxon>
        <taxon>Roseobacteraceae</taxon>
        <taxon>Roseovarius</taxon>
    </lineage>
</organism>
<dbReference type="Gene3D" id="1.10.443.10">
    <property type="entry name" value="Intergrase catalytic core"/>
    <property type="match status" value="1"/>
</dbReference>
<reference evidence="3 4" key="1">
    <citation type="submission" date="2017-03" db="EMBL/GenBank/DDBJ databases">
        <title>Genome Sequence of Roseovarius mucosus strain SMR3 Isolated from a culture of the Diatom Skeletonema marinoi.</title>
        <authorList>
            <person name="Topel M."/>
            <person name="Pinder M."/>
            <person name="Johansson O.N."/>
            <person name="Kourtchenko O."/>
            <person name="Godhe A."/>
            <person name="Clarke A.K."/>
        </authorList>
    </citation>
    <scope>NUCLEOTIDE SEQUENCE [LARGE SCALE GENOMIC DNA]</scope>
    <source>
        <strain evidence="3 4">SMR3</strain>
    </source>
</reference>
<dbReference type="EMBL" id="CP020474">
    <property type="protein sequence ID" value="ARE85370.1"/>
    <property type="molecule type" value="Genomic_DNA"/>
</dbReference>
<keyword evidence="4" id="KW-1185">Reference proteome</keyword>
<dbReference type="GO" id="GO:0003677">
    <property type="term" value="F:DNA binding"/>
    <property type="evidence" value="ECO:0007669"/>
    <property type="project" value="InterPro"/>
</dbReference>
<dbReference type="InterPro" id="IPR013762">
    <property type="entry name" value="Integrase-like_cat_sf"/>
</dbReference>
<dbReference type="KEGG" id="rmm:ROSMUCSMR3_03924"/>
<gene>
    <name evidence="3" type="ORF">ROSMUCSMR3_03924</name>
</gene>
<sequence length="567" mass="64303">MSYVAKNDLDMAFIPNQTPMFSDLIKTLEEDKSLNVIRIRDMISGLRRVAKALGRAPQNVPCHGRWLQPRLAKISPVSLGISRKAWQNAVSDARSAMAHVGIVERRKHRKTDLMPEWNELWSMVLASNDPTLKPALHRFVYFLSDLGLRPEDVSAEHTLIYREALVRCEISKSPEVAYRASLNAWNLAVRRLPSWPRTLLPLENRQKIIKLDDDMFSDAFQVDLAQLMFRLAHPDPMAEDGQAKALRPQTLLQYRRQIIRFASELVHAGVPVEEIDSIAVLLHPATVERGLRQMLTRTDNKITKMISEVGALLRNLGRITGQDDATRKQLSKLAARVASQPQRGMTSKNRDRLRILQNEQTMLRLLLLPERIFNHPPEGKLNPYTKALAREDAVAIAILLACPIRIKNLAGIHLEKHIQRPGDGRAYLVLIEDDVKNARPIEFELPKDVIRMIDRHLATRSPMMCPAGTPWLFPTRDGAEAIIPGQLSNRIKQRVWKTAGVEVNAHLFRHFAVMNWLDANPGGYEVARRLLGHCATSHTINMYSGLEVKSATRAFADLIEAKKARRK</sequence>
<dbReference type="InterPro" id="IPR011010">
    <property type="entry name" value="DNA_brk_join_enz"/>
</dbReference>
<accession>A0A1V0RUB1</accession>
<dbReference type="GO" id="GO:0015074">
    <property type="term" value="P:DNA integration"/>
    <property type="evidence" value="ECO:0007669"/>
    <property type="project" value="InterPro"/>
</dbReference>
<dbReference type="Proteomes" id="UP000192273">
    <property type="component" value="Chromosome"/>
</dbReference>
<evidence type="ECO:0000256" key="1">
    <source>
        <dbReference type="ARBA" id="ARBA00023172"/>
    </source>
</evidence>
<feature type="domain" description="Tyr recombinase" evidence="2">
    <location>
        <begin position="351"/>
        <end position="557"/>
    </location>
</feature>
<protein>
    <submittedName>
        <fullName evidence="3">Integrase</fullName>
    </submittedName>
</protein>